<evidence type="ECO:0000313" key="5">
    <source>
        <dbReference type="Proteomes" id="UP001165083"/>
    </source>
</evidence>
<keyword evidence="2" id="KW-0175">Coiled coil</keyword>
<dbReference type="OrthoDB" id="60822at2759"/>
<keyword evidence="1" id="KW-0676">Redox-active center</keyword>
<dbReference type="EMBL" id="BSXW01000070">
    <property type="protein sequence ID" value="GMF11243.1"/>
    <property type="molecule type" value="Genomic_DNA"/>
</dbReference>
<evidence type="ECO:0000256" key="1">
    <source>
        <dbReference type="ARBA" id="ARBA00023284"/>
    </source>
</evidence>
<evidence type="ECO:0000256" key="2">
    <source>
        <dbReference type="SAM" id="Coils"/>
    </source>
</evidence>
<dbReference type="Pfam" id="PF10262">
    <property type="entry name" value="Rdx"/>
    <property type="match status" value="1"/>
</dbReference>
<name>A0A9W6TDC0_9STRA</name>
<dbReference type="InterPro" id="IPR011893">
    <property type="entry name" value="Selenoprotein_Rdx-typ"/>
</dbReference>
<protein>
    <submittedName>
        <fullName evidence="4">Unnamed protein product</fullName>
    </submittedName>
</protein>
<feature type="signal peptide" evidence="3">
    <location>
        <begin position="1"/>
        <end position="21"/>
    </location>
</feature>
<dbReference type="AlphaFoldDB" id="A0A9W6TDC0"/>
<comment type="caution">
    <text evidence="4">The sequence shown here is derived from an EMBL/GenBank/DDBJ whole genome shotgun (WGS) entry which is preliminary data.</text>
</comment>
<sequence>MASSMLRILLLALSLATLSAGAVAPAESVFDAAAKEEEAAAKLEQNLQRNIADDHVRVLYCTACGYQQNFKQIQTYLEDTFPHLTGRVDGANYDVEPYKMVRGIAIADV</sequence>
<accession>A0A9W6TDC0</accession>
<proteinExistence type="predicted"/>
<feature type="coiled-coil region" evidence="2">
    <location>
        <begin position="26"/>
        <end position="53"/>
    </location>
</feature>
<dbReference type="Gene3D" id="3.40.30.10">
    <property type="entry name" value="Glutaredoxin"/>
    <property type="match status" value="1"/>
</dbReference>
<keyword evidence="3" id="KW-0732">Signal</keyword>
<evidence type="ECO:0000256" key="3">
    <source>
        <dbReference type="SAM" id="SignalP"/>
    </source>
</evidence>
<organism evidence="4 5">
    <name type="scientific">Phytophthora lilii</name>
    <dbReference type="NCBI Taxonomy" id="2077276"/>
    <lineage>
        <taxon>Eukaryota</taxon>
        <taxon>Sar</taxon>
        <taxon>Stramenopiles</taxon>
        <taxon>Oomycota</taxon>
        <taxon>Peronosporomycetes</taxon>
        <taxon>Peronosporales</taxon>
        <taxon>Peronosporaceae</taxon>
        <taxon>Phytophthora</taxon>
    </lineage>
</organism>
<feature type="chain" id="PRO_5040759866" evidence="3">
    <location>
        <begin position="22"/>
        <end position="109"/>
    </location>
</feature>
<gene>
    <name evidence="4" type="ORF">Plil01_000196900</name>
</gene>
<dbReference type="Proteomes" id="UP001165083">
    <property type="component" value="Unassembled WGS sequence"/>
</dbReference>
<evidence type="ECO:0000313" key="4">
    <source>
        <dbReference type="EMBL" id="GMF11243.1"/>
    </source>
</evidence>
<reference evidence="4" key="1">
    <citation type="submission" date="2023-04" db="EMBL/GenBank/DDBJ databases">
        <title>Phytophthora lilii NBRC 32176.</title>
        <authorList>
            <person name="Ichikawa N."/>
            <person name="Sato H."/>
            <person name="Tonouchi N."/>
        </authorList>
    </citation>
    <scope>NUCLEOTIDE SEQUENCE</scope>
    <source>
        <strain evidence="4">NBRC 32176</strain>
    </source>
</reference>
<keyword evidence="5" id="KW-1185">Reference proteome</keyword>